<evidence type="ECO:0000256" key="3">
    <source>
        <dbReference type="ARBA" id="ARBA00022448"/>
    </source>
</evidence>
<evidence type="ECO:0000256" key="2">
    <source>
        <dbReference type="ARBA" id="ARBA00005417"/>
    </source>
</evidence>
<dbReference type="CDD" id="cd00267">
    <property type="entry name" value="ABC_ATPase"/>
    <property type="match status" value="1"/>
</dbReference>
<dbReference type="GO" id="GO:0005524">
    <property type="term" value="F:ATP binding"/>
    <property type="evidence" value="ECO:0007669"/>
    <property type="project" value="UniProtKB-KW"/>
</dbReference>
<dbReference type="AlphaFoldDB" id="K3X2N7"/>
<dbReference type="STRING" id="431595.K3X2N7"/>
<evidence type="ECO:0000313" key="10">
    <source>
        <dbReference type="EnsemblProtists" id="PYU1_T011486"/>
    </source>
</evidence>
<evidence type="ECO:0000313" key="11">
    <source>
        <dbReference type="Proteomes" id="UP000019132"/>
    </source>
</evidence>
<dbReference type="Proteomes" id="UP000019132">
    <property type="component" value="Unassembled WGS sequence"/>
</dbReference>
<dbReference type="InterPro" id="IPR050086">
    <property type="entry name" value="MetN_ABC_transporter-like"/>
</dbReference>
<dbReference type="InterPro" id="IPR017871">
    <property type="entry name" value="ABC_transporter-like_CS"/>
</dbReference>
<evidence type="ECO:0000256" key="1">
    <source>
        <dbReference type="ARBA" id="ARBA00004202"/>
    </source>
</evidence>
<keyword evidence="4" id="KW-1003">Cell membrane</keyword>
<feature type="region of interest" description="Disordered" evidence="8">
    <location>
        <begin position="27"/>
        <end position="47"/>
    </location>
</feature>
<protein>
    <recommendedName>
        <fullName evidence="9">ABC transporter domain-containing protein</fullName>
    </recommendedName>
</protein>
<dbReference type="Pfam" id="PF00005">
    <property type="entry name" value="ABC_tran"/>
    <property type="match status" value="2"/>
</dbReference>
<reference evidence="10" key="3">
    <citation type="submission" date="2015-02" db="UniProtKB">
        <authorList>
            <consortium name="EnsemblProtists"/>
        </authorList>
    </citation>
    <scope>IDENTIFICATION</scope>
    <source>
        <strain evidence="10">DAOM BR144</strain>
    </source>
</reference>
<dbReference type="PANTHER" id="PTHR43166:SF9">
    <property type="entry name" value="GLUTAMATE_ASPARTATE IMPORT ATP-BINDING PROTEIN GLTL"/>
    <property type="match status" value="1"/>
</dbReference>
<accession>K3X2N7</accession>
<dbReference type="InterPro" id="IPR003439">
    <property type="entry name" value="ABC_transporter-like_ATP-bd"/>
</dbReference>
<sequence length="598" mass="65788">MLHVVGCAQRTARRRNAALSSISKSSFASLGAGPGGSSARRSAAASGSQRASVQYKNPFYNDEPPAPVEPLVTIAPSYELYPNQVHCFLGLNGSGKSRFLDQLQRAATAAAQSASASETQRRCRVSSLSLDAHREFVALHGEKVVANVLGGVGSPSARDLIVRLGLYPVWESHVKHLSTGEMRKLMLAETLLRVPRANVLILDQPFDGLDKAARKQLEWMLGQLTRGFTRLLVETGGRNDAFAYKTQVLLVANRLEQVFPDILTHMVLMKTSGSEESCGGKPDEASSTLEDSNAWSLEMLPWNVEDQPNDPELLRDQLCSFFDNESTKRVQITPEEMIAIVRKLFDCGEDEDDAAESSKQAPAVDLRQVSIAYDERRVLLDAIDFQRHRHEHWVLLGPNGSGKSSLMRVLMQVPGHGLTSGDVLINGDNIAMASEGTQSRQRRQVEAISTDQHIQLLQQSVLSDQEQETMTAFELIAENAASTEKAHLAAKLLGLPLGAIKTRSLTELSQGEQKLVLIARTIATCPQVLILDEITHGLDPFNRQHVLDVVNAIGTHAKRKTHLILITHHEDEITECFTSVVEIADKQLVERPPRHQAK</sequence>
<dbReference type="SMART" id="SM00382">
    <property type="entry name" value="AAA"/>
    <property type="match status" value="2"/>
</dbReference>
<dbReference type="eggNOG" id="KOG0056">
    <property type="taxonomic scope" value="Eukaryota"/>
</dbReference>
<dbReference type="EMBL" id="GL376571">
    <property type="status" value="NOT_ANNOTATED_CDS"/>
    <property type="molecule type" value="Genomic_DNA"/>
</dbReference>
<dbReference type="GO" id="GO:0016887">
    <property type="term" value="F:ATP hydrolysis activity"/>
    <property type="evidence" value="ECO:0007669"/>
    <property type="project" value="InterPro"/>
</dbReference>
<dbReference type="InterPro" id="IPR003593">
    <property type="entry name" value="AAA+_ATPase"/>
</dbReference>
<keyword evidence="3" id="KW-0813">Transport</keyword>
<dbReference type="PANTHER" id="PTHR43166">
    <property type="entry name" value="AMINO ACID IMPORT ATP-BINDING PROTEIN"/>
    <property type="match status" value="1"/>
</dbReference>
<comment type="subcellular location">
    <subcellularLocation>
        <location evidence="1">Cell membrane</location>
        <topology evidence="1">Peripheral membrane protein</topology>
    </subcellularLocation>
</comment>
<keyword evidence="11" id="KW-1185">Reference proteome</keyword>
<keyword evidence="5" id="KW-0547">Nucleotide-binding</keyword>
<proteinExistence type="inferred from homology"/>
<keyword evidence="6" id="KW-0067">ATP-binding</keyword>
<feature type="domain" description="ABC transporter" evidence="9">
    <location>
        <begin position="364"/>
        <end position="597"/>
    </location>
</feature>
<evidence type="ECO:0000256" key="7">
    <source>
        <dbReference type="ARBA" id="ARBA00023136"/>
    </source>
</evidence>
<evidence type="ECO:0000256" key="6">
    <source>
        <dbReference type="ARBA" id="ARBA00022840"/>
    </source>
</evidence>
<evidence type="ECO:0000256" key="5">
    <source>
        <dbReference type="ARBA" id="ARBA00022741"/>
    </source>
</evidence>
<dbReference type="EnsemblProtists" id="PYU1_T011486">
    <property type="protein sequence ID" value="PYU1_T011486"/>
    <property type="gene ID" value="PYU1_G011460"/>
</dbReference>
<evidence type="ECO:0000259" key="9">
    <source>
        <dbReference type="PROSITE" id="PS50893"/>
    </source>
</evidence>
<organism evidence="10 11">
    <name type="scientific">Globisporangium ultimum (strain ATCC 200006 / CBS 805.95 / DAOM BR144)</name>
    <name type="common">Pythium ultimum</name>
    <dbReference type="NCBI Taxonomy" id="431595"/>
    <lineage>
        <taxon>Eukaryota</taxon>
        <taxon>Sar</taxon>
        <taxon>Stramenopiles</taxon>
        <taxon>Oomycota</taxon>
        <taxon>Peronosporomycetes</taxon>
        <taxon>Pythiales</taxon>
        <taxon>Pythiaceae</taxon>
        <taxon>Globisporangium</taxon>
    </lineage>
</organism>
<dbReference type="PROSITE" id="PS00211">
    <property type="entry name" value="ABC_TRANSPORTER_1"/>
    <property type="match status" value="1"/>
</dbReference>
<comment type="similarity">
    <text evidence="2">Belongs to the ABC transporter superfamily.</text>
</comment>
<keyword evidence="7" id="KW-0472">Membrane</keyword>
<dbReference type="Gene3D" id="3.40.50.300">
    <property type="entry name" value="P-loop containing nucleotide triphosphate hydrolases"/>
    <property type="match status" value="2"/>
</dbReference>
<dbReference type="SUPFAM" id="SSF52540">
    <property type="entry name" value="P-loop containing nucleoside triphosphate hydrolases"/>
    <property type="match status" value="2"/>
</dbReference>
<dbReference type="InParanoid" id="K3X2N7"/>
<name>K3X2N7_GLOUD</name>
<dbReference type="InterPro" id="IPR027417">
    <property type="entry name" value="P-loop_NTPase"/>
</dbReference>
<dbReference type="HOGENOM" id="CLU_041501_0_0_1"/>
<reference evidence="11" key="2">
    <citation type="submission" date="2010-04" db="EMBL/GenBank/DDBJ databases">
        <authorList>
            <person name="Buell R."/>
            <person name="Hamilton J."/>
            <person name="Hostetler J."/>
        </authorList>
    </citation>
    <scope>NUCLEOTIDE SEQUENCE [LARGE SCALE GENOMIC DNA]</scope>
    <source>
        <strain evidence="11">DAOM:BR144</strain>
    </source>
</reference>
<evidence type="ECO:0000256" key="8">
    <source>
        <dbReference type="SAM" id="MobiDB-lite"/>
    </source>
</evidence>
<reference evidence="11" key="1">
    <citation type="journal article" date="2010" name="Genome Biol.">
        <title>Genome sequence of the necrotrophic plant pathogen Pythium ultimum reveals original pathogenicity mechanisms and effector repertoire.</title>
        <authorList>
            <person name="Levesque C.A."/>
            <person name="Brouwer H."/>
            <person name="Cano L."/>
            <person name="Hamilton J.P."/>
            <person name="Holt C."/>
            <person name="Huitema E."/>
            <person name="Raffaele S."/>
            <person name="Robideau G.P."/>
            <person name="Thines M."/>
            <person name="Win J."/>
            <person name="Zerillo M.M."/>
            <person name="Beakes G.W."/>
            <person name="Boore J.L."/>
            <person name="Busam D."/>
            <person name="Dumas B."/>
            <person name="Ferriera S."/>
            <person name="Fuerstenberg S.I."/>
            <person name="Gachon C.M."/>
            <person name="Gaulin E."/>
            <person name="Govers F."/>
            <person name="Grenville-Briggs L."/>
            <person name="Horner N."/>
            <person name="Hostetler J."/>
            <person name="Jiang R.H."/>
            <person name="Johnson J."/>
            <person name="Krajaejun T."/>
            <person name="Lin H."/>
            <person name="Meijer H.J."/>
            <person name="Moore B."/>
            <person name="Morris P."/>
            <person name="Phuntmart V."/>
            <person name="Puiu D."/>
            <person name="Shetty J."/>
            <person name="Stajich J.E."/>
            <person name="Tripathy S."/>
            <person name="Wawra S."/>
            <person name="van West P."/>
            <person name="Whitty B.R."/>
            <person name="Coutinho P.M."/>
            <person name="Henrissat B."/>
            <person name="Martin F."/>
            <person name="Thomas P.D."/>
            <person name="Tyler B.M."/>
            <person name="De Vries R.P."/>
            <person name="Kamoun S."/>
            <person name="Yandell M."/>
            <person name="Tisserat N."/>
            <person name="Buell C.R."/>
        </authorList>
    </citation>
    <scope>NUCLEOTIDE SEQUENCE</scope>
    <source>
        <strain evidence="11">DAOM:BR144</strain>
    </source>
</reference>
<dbReference type="PROSITE" id="PS50893">
    <property type="entry name" value="ABC_TRANSPORTER_2"/>
    <property type="match status" value="1"/>
</dbReference>
<dbReference type="VEuPathDB" id="FungiDB:PYU1_G011460"/>
<evidence type="ECO:0000256" key="4">
    <source>
        <dbReference type="ARBA" id="ARBA00022475"/>
    </source>
</evidence>
<dbReference type="OMA" id="FPVWEQR"/>